<keyword evidence="1" id="KW-0399">Innate immunity</keyword>
<feature type="coiled-coil region" evidence="8">
    <location>
        <begin position="172"/>
        <end position="282"/>
    </location>
</feature>
<evidence type="ECO:0000256" key="5">
    <source>
        <dbReference type="ARBA" id="ARBA00022859"/>
    </source>
</evidence>
<evidence type="ECO:0000256" key="4">
    <source>
        <dbReference type="ARBA" id="ARBA00022833"/>
    </source>
</evidence>
<evidence type="ECO:0000256" key="8">
    <source>
        <dbReference type="SAM" id="Coils"/>
    </source>
</evidence>
<reference evidence="12" key="1">
    <citation type="submission" date="2025-08" db="UniProtKB">
        <authorList>
            <consortium name="Ensembl"/>
        </authorList>
    </citation>
    <scope>IDENTIFICATION</scope>
</reference>
<feature type="domain" description="RING-type" evidence="9">
    <location>
        <begin position="12"/>
        <end position="53"/>
    </location>
</feature>
<dbReference type="InterPro" id="IPR051051">
    <property type="entry name" value="E3_ubiq-ligase_TRIM/RNF"/>
</dbReference>
<dbReference type="SUPFAM" id="SSF57850">
    <property type="entry name" value="RING/U-box"/>
    <property type="match status" value="1"/>
</dbReference>
<evidence type="ECO:0000256" key="6">
    <source>
        <dbReference type="ARBA" id="ARBA00023054"/>
    </source>
</evidence>
<sequence>MASTSLRDELTCSICMDIYSKPATLTCGHSYCQGCITRTWDNQEEREYTCPECVHRFRAKPKLSRSQRLANIVDNFRSTHPEHEDVGIHCRYCLQASVPAVKTCLHCDAHLCADHFETHSKLAEHVFVEPTSFLENKTCSVHKKILEYYCCEDATLICVYCRVGEEHSGHQVETLTEALEKKKNHLRNILEKLTSERQDAELRVQSLQELGRQAQAKANVEKERAASIIKAVEEQLEALGKRVFGEIARQEEKVSLQISAHIQLQESKKEELSRKMSDIEGLCNMTDPLTVLRERESHKADYCVVAVGDTSDSGDAEAHNVGHLDVAMISVTLHSGLAEILNGVMGQRRALESPDLSPSVNTPLDILLDVNTASHNVSVSEDLKTVSLAGIDQSHPGPPERFQSYPQVLSSRSFSSGIHYWEVEGSESGVWEVGVAYPGIDRTGEQSWFGNNNKSWVLRRWNEMNLYYVTHNCNVKELHLTRSCRRVGIYLDYEAGRLSFYELCDPIRHLYTFSATFTEPLHAVFGVEGIAFVSVNGIFTDSSRGGIVTN</sequence>
<dbReference type="CDD" id="cd16597">
    <property type="entry name" value="RING-HC_TRIM25_C-IV"/>
    <property type="match status" value="1"/>
</dbReference>
<dbReference type="InterPro" id="IPR001841">
    <property type="entry name" value="Znf_RING"/>
</dbReference>
<dbReference type="SMART" id="SM00184">
    <property type="entry name" value="RING"/>
    <property type="match status" value="1"/>
</dbReference>
<dbReference type="SUPFAM" id="SSF49899">
    <property type="entry name" value="Concanavalin A-like lectins/glucanases"/>
    <property type="match status" value="1"/>
</dbReference>
<dbReference type="Proteomes" id="UP000694569">
    <property type="component" value="Unplaced"/>
</dbReference>
<dbReference type="GO" id="GO:0045087">
    <property type="term" value="P:innate immune response"/>
    <property type="evidence" value="ECO:0007669"/>
    <property type="project" value="UniProtKB-KW"/>
</dbReference>
<dbReference type="PANTHER" id="PTHR25465">
    <property type="entry name" value="B-BOX DOMAIN CONTAINING"/>
    <property type="match status" value="1"/>
</dbReference>
<dbReference type="PANTHER" id="PTHR25465:SF41">
    <property type="entry name" value="E3 UBIQUITIN-PROTEIN LIGASE RNF135"/>
    <property type="match status" value="1"/>
</dbReference>
<keyword evidence="13" id="KW-1185">Reference proteome</keyword>
<dbReference type="GeneTree" id="ENSGT01030000234583"/>
<dbReference type="CDD" id="cd12891">
    <property type="entry name" value="SPRY_PRY_C-I_2"/>
    <property type="match status" value="1"/>
</dbReference>
<dbReference type="InterPro" id="IPR013083">
    <property type="entry name" value="Znf_RING/FYVE/PHD"/>
</dbReference>
<dbReference type="InterPro" id="IPR003877">
    <property type="entry name" value="SPRY_dom"/>
</dbReference>
<organism evidence="12 13">
    <name type="scientific">Leptobrachium leishanense</name>
    <name type="common">Leishan spiny toad</name>
    <dbReference type="NCBI Taxonomy" id="445787"/>
    <lineage>
        <taxon>Eukaryota</taxon>
        <taxon>Metazoa</taxon>
        <taxon>Chordata</taxon>
        <taxon>Craniata</taxon>
        <taxon>Vertebrata</taxon>
        <taxon>Euteleostomi</taxon>
        <taxon>Amphibia</taxon>
        <taxon>Batrachia</taxon>
        <taxon>Anura</taxon>
        <taxon>Pelobatoidea</taxon>
        <taxon>Megophryidae</taxon>
        <taxon>Leptobrachium</taxon>
    </lineage>
</organism>
<keyword evidence="4" id="KW-0862">Zinc</keyword>
<evidence type="ECO:0008006" key="14">
    <source>
        <dbReference type="Google" id="ProtNLM"/>
    </source>
</evidence>
<dbReference type="InterPro" id="IPR006574">
    <property type="entry name" value="PRY"/>
</dbReference>
<dbReference type="PROSITE" id="PS50188">
    <property type="entry name" value="B302_SPRY"/>
    <property type="match status" value="1"/>
</dbReference>
<dbReference type="OrthoDB" id="6105938at2759"/>
<dbReference type="CDD" id="cd19769">
    <property type="entry name" value="Bbox2_TRIM16-like"/>
    <property type="match status" value="1"/>
</dbReference>
<evidence type="ECO:0000256" key="3">
    <source>
        <dbReference type="ARBA" id="ARBA00022771"/>
    </source>
</evidence>
<dbReference type="Pfam" id="PF13765">
    <property type="entry name" value="PRY"/>
    <property type="match status" value="1"/>
</dbReference>
<evidence type="ECO:0000259" key="10">
    <source>
        <dbReference type="PROSITE" id="PS50119"/>
    </source>
</evidence>
<dbReference type="Gene3D" id="3.30.40.10">
    <property type="entry name" value="Zinc/RING finger domain, C3HC4 (zinc finger)"/>
    <property type="match status" value="1"/>
</dbReference>
<dbReference type="Gene3D" id="4.10.830.40">
    <property type="match status" value="1"/>
</dbReference>
<proteinExistence type="predicted"/>
<dbReference type="PRINTS" id="PR01407">
    <property type="entry name" value="BUTYPHLNCDUF"/>
</dbReference>
<evidence type="ECO:0000259" key="9">
    <source>
        <dbReference type="PROSITE" id="PS50089"/>
    </source>
</evidence>
<evidence type="ECO:0000313" key="13">
    <source>
        <dbReference type="Proteomes" id="UP000694569"/>
    </source>
</evidence>
<dbReference type="Gene3D" id="2.60.120.920">
    <property type="match status" value="1"/>
</dbReference>
<evidence type="ECO:0000313" key="12">
    <source>
        <dbReference type="Ensembl" id="ENSLLEP00000000111.1"/>
    </source>
</evidence>
<evidence type="ECO:0000256" key="1">
    <source>
        <dbReference type="ARBA" id="ARBA00022588"/>
    </source>
</evidence>
<dbReference type="Ensembl" id="ENSLLET00000000122.1">
    <property type="protein sequence ID" value="ENSLLEP00000000111.1"/>
    <property type="gene ID" value="ENSLLEG00000000094.1"/>
</dbReference>
<dbReference type="Pfam" id="PF00622">
    <property type="entry name" value="SPRY"/>
    <property type="match status" value="1"/>
</dbReference>
<dbReference type="InterPro" id="IPR017907">
    <property type="entry name" value="Znf_RING_CS"/>
</dbReference>
<dbReference type="InterPro" id="IPR001870">
    <property type="entry name" value="B30.2/SPRY"/>
</dbReference>
<dbReference type="InterPro" id="IPR043136">
    <property type="entry name" value="B30.2/SPRY_sf"/>
</dbReference>
<dbReference type="Pfam" id="PF15227">
    <property type="entry name" value="zf-C3HC4_4"/>
    <property type="match status" value="1"/>
</dbReference>
<dbReference type="InterPro" id="IPR003879">
    <property type="entry name" value="Butyrophylin_SPRY"/>
</dbReference>
<evidence type="ECO:0000259" key="11">
    <source>
        <dbReference type="PROSITE" id="PS50188"/>
    </source>
</evidence>
<keyword evidence="6 8" id="KW-0175">Coiled coil</keyword>
<dbReference type="InterPro" id="IPR013320">
    <property type="entry name" value="ConA-like_dom_sf"/>
</dbReference>
<dbReference type="Gene3D" id="3.30.160.60">
    <property type="entry name" value="Classic Zinc Finger"/>
    <property type="match status" value="1"/>
</dbReference>
<dbReference type="SUPFAM" id="SSF57845">
    <property type="entry name" value="B-box zinc-binding domain"/>
    <property type="match status" value="1"/>
</dbReference>
<keyword evidence="2" id="KW-0479">Metal-binding</keyword>
<evidence type="ECO:0000256" key="2">
    <source>
        <dbReference type="ARBA" id="ARBA00022723"/>
    </source>
</evidence>
<dbReference type="SMART" id="SM00336">
    <property type="entry name" value="BBOX"/>
    <property type="match status" value="1"/>
</dbReference>
<dbReference type="GO" id="GO:0005737">
    <property type="term" value="C:cytoplasm"/>
    <property type="evidence" value="ECO:0007669"/>
    <property type="project" value="UniProtKB-ARBA"/>
</dbReference>
<reference evidence="12" key="2">
    <citation type="submission" date="2025-09" db="UniProtKB">
        <authorList>
            <consortium name="Ensembl"/>
        </authorList>
    </citation>
    <scope>IDENTIFICATION</scope>
</reference>
<feature type="domain" description="B30.2/SPRY" evidence="11">
    <location>
        <begin position="346"/>
        <end position="544"/>
    </location>
</feature>
<accession>A0A8C5LJJ0</accession>
<dbReference type="AlphaFoldDB" id="A0A8C5LJJ0"/>
<dbReference type="PROSITE" id="PS00518">
    <property type="entry name" value="ZF_RING_1"/>
    <property type="match status" value="1"/>
</dbReference>
<keyword evidence="5" id="KW-0391">Immunity</keyword>
<dbReference type="SMART" id="SM00589">
    <property type="entry name" value="PRY"/>
    <property type="match status" value="1"/>
</dbReference>
<evidence type="ECO:0000256" key="7">
    <source>
        <dbReference type="PROSITE-ProRule" id="PRU00024"/>
    </source>
</evidence>
<dbReference type="SMART" id="SM00449">
    <property type="entry name" value="SPRY"/>
    <property type="match status" value="1"/>
</dbReference>
<dbReference type="GO" id="GO:0008270">
    <property type="term" value="F:zinc ion binding"/>
    <property type="evidence" value="ECO:0007669"/>
    <property type="project" value="UniProtKB-KW"/>
</dbReference>
<dbReference type="PROSITE" id="PS50089">
    <property type="entry name" value="ZF_RING_2"/>
    <property type="match status" value="1"/>
</dbReference>
<dbReference type="InterPro" id="IPR000315">
    <property type="entry name" value="Znf_B-box"/>
</dbReference>
<feature type="domain" description="B box-type" evidence="10">
    <location>
        <begin position="134"/>
        <end position="175"/>
    </location>
</feature>
<protein>
    <recommendedName>
        <fullName evidence="14">E3 ubiquitin/ISG15 ligase TRIM25-like</fullName>
    </recommendedName>
</protein>
<dbReference type="Pfam" id="PF00643">
    <property type="entry name" value="zf-B_box"/>
    <property type="match status" value="1"/>
</dbReference>
<name>A0A8C5LJJ0_9ANUR</name>
<dbReference type="PROSITE" id="PS50119">
    <property type="entry name" value="ZF_BBOX"/>
    <property type="match status" value="1"/>
</dbReference>
<keyword evidence="3 7" id="KW-0863">Zinc-finger</keyword>